<dbReference type="EMBL" id="QGMF01000155">
    <property type="protein sequence ID" value="TVY18665.1"/>
    <property type="molecule type" value="Genomic_DNA"/>
</dbReference>
<comment type="caution">
    <text evidence="9">The sequence shown here is derived from an EMBL/GenBank/DDBJ whole genome shotgun (WGS) entry which is preliminary data.</text>
</comment>
<dbReference type="Gene3D" id="4.10.240.10">
    <property type="entry name" value="Zn(2)-C6 fungal-type DNA-binding domain"/>
    <property type="match status" value="1"/>
</dbReference>
<evidence type="ECO:0000313" key="9">
    <source>
        <dbReference type="EMBL" id="TVY18665.1"/>
    </source>
</evidence>
<feature type="domain" description="Zn(2)-C6 fungal-type" evidence="8">
    <location>
        <begin position="17"/>
        <end position="46"/>
    </location>
</feature>
<feature type="region of interest" description="Disordered" evidence="7">
    <location>
        <begin position="137"/>
        <end position="162"/>
    </location>
</feature>
<keyword evidence="5" id="KW-0804">Transcription</keyword>
<proteinExistence type="predicted"/>
<dbReference type="PROSITE" id="PS00463">
    <property type="entry name" value="ZN2_CY6_FUNGAL_1"/>
    <property type="match status" value="1"/>
</dbReference>
<gene>
    <name evidence="9" type="primary">lepB_6</name>
    <name evidence="9" type="ORF">LARI1_G004422</name>
</gene>
<dbReference type="Pfam" id="PF04082">
    <property type="entry name" value="Fungal_trans"/>
    <property type="match status" value="1"/>
</dbReference>
<evidence type="ECO:0000256" key="3">
    <source>
        <dbReference type="ARBA" id="ARBA00023015"/>
    </source>
</evidence>
<dbReference type="PANTHER" id="PTHR31944">
    <property type="entry name" value="HEME-RESPONSIVE ZINC FINGER TRANSCRIPTION FACTOR HAP1"/>
    <property type="match status" value="1"/>
</dbReference>
<sequence length="747" mass="84108">MSEPRRPPRTRRRPAFSCDECRRRKIKCDRTQPCRHCRQSNAACKYAEGAAPLNRQTAPAASPHRMIAPPTPISVTSITPSSLGDLSIFSGGDERLQLSLQQSWKPPKTNKENGEDSPKVRALFEKVQQLEQLLSEYMPDKGPGNSNPPESTEPAPPQLRGTLSKTRFFGQSHWMNLVGLFDIIAAPTGTSSIPTHGFSKRIMTTNVPAVMKKCKAIAKSTKFRIFDEWKANPDFRSSIPCPETCEILLDTYFRTTESAFRIFHIPTFRKEYDQYRNQPLLASDSFILRMLLAMAIGVTYYQEPDAETLRTQAKKWIYAAQSWLSEIPYEKNRLNIAGLQLHCLLLIARQSLVVVADLVWISAGSLVRRAFSMGLHRDPKYFPNMSVLQAEIRRRLWATIAELNVQCSVESGMRPLICLDDFDTEAPANINDEDIDENTSIAPVSKPSNVFTQTSIQIILLSSLRTRIEILQVSNTLNSEPSYEEVSRLGEIMNNECRANCSFFRKIRSQKAEPRPTQLQCNVLDLYLRRYILILCSFLATKPQNDPRHYFARKICLDSSVTMVSYASNENGTKQSLKDFPYDDYTCLRTRSGGFLESIIPHSMIIIFHELVTQLKEQDSFIGQSKELRQPLKNILREACELLAVRVSVGKNNVKGHLLFSAALGQIEAIEAGTSVSQGAVDGAKRSAEICSALLADTEPVLAPESDDAQRDGLGFETQDWSMDFVMPDAWLFSAWDGSQGDDWPIP</sequence>
<keyword evidence="6" id="KW-0539">Nucleus</keyword>
<evidence type="ECO:0000256" key="1">
    <source>
        <dbReference type="ARBA" id="ARBA00022723"/>
    </source>
</evidence>
<evidence type="ECO:0000256" key="4">
    <source>
        <dbReference type="ARBA" id="ARBA00023125"/>
    </source>
</evidence>
<dbReference type="InterPro" id="IPR001138">
    <property type="entry name" value="Zn2Cys6_DnaBD"/>
</dbReference>
<keyword evidence="2" id="KW-0862">Zinc</keyword>
<keyword evidence="4" id="KW-0238">DNA-binding</keyword>
<keyword evidence="3" id="KW-0805">Transcription regulation</keyword>
<dbReference type="InterPro" id="IPR036864">
    <property type="entry name" value="Zn2-C6_fun-type_DNA-bd_sf"/>
</dbReference>
<reference evidence="9 10" key="1">
    <citation type="submission" date="2018-05" db="EMBL/GenBank/DDBJ databases">
        <title>Whole genome sequencing for identification of molecular markers to develop diagnostic detection tools for the regulated plant pathogen Lachnellula willkommii.</title>
        <authorList>
            <person name="Giroux E."/>
            <person name="Bilodeau G."/>
        </authorList>
    </citation>
    <scope>NUCLEOTIDE SEQUENCE [LARGE SCALE GENOMIC DNA]</scope>
    <source>
        <strain evidence="9 10">CBS 203.66</strain>
    </source>
</reference>
<accession>A0A8T9BG00</accession>
<dbReference type="SUPFAM" id="SSF57701">
    <property type="entry name" value="Zn2/Cys6 DNA-binding domain"/>
    <property type="match status" value="1"/>
</dbReference>
<dbReference type="SMART" id="SM00906">
    <property type="entry name" value="Fungal_trans"/>
    <property type="match status" value="1"/>
</dbReference>
<dbReference type="GO" id="GO:0006351">
    <property type="term" value="P:DNA-templated transcription"/>
    <property type="evidence" value="ECO:0007669"/>
    <property type="project" value="InterPro"/>
</dbReference>
<evidence type="ECO:0000256" key="7">
    <source>
        <dbReference type="SAM" id="MobiDB-lite"/>
    </source>
</evidence>
<name>A0A8T9BG00_9HELO</name>
<dbReference type="PROSITE" id="PS50048">
    <property type="entry name" value="ZN2_CY6_FUNGAL_2"/>
    <property type="match status" value="1"/>
</dbReference>
<dbReference type="InterPro" id="IPR007219">
    <property type="entry name" value="XnlR_reg_dom"/>
</dbReference>
<evidence type="ECO:0000313" key="10">
    <source>
        <dbReference type="Proteomes" id="UP000469559"/>
    </source>
</evidence>
<dbReference type="CDD" id="cd12148">
    <property type="entry name" value="fungal_TF_MHR"/>
    <property type="match status" value="1"/>
</dbReference>
<evidence type="ECO:0000256" key="6">
    <source>
        <dbReference type="ARBA" id="ARBA00023242"/>
    </source>
</evidence>
<dbReference type="CDD" id="cd00067">
    <property type="entry name" value="GAL4"/>
    <property type="match status" value="1"/>
</dbReference>
<dbReference type="PANTHER" id="PTHR31944:SF129">
    <property type="entry name" value="ASPYRIDONES CLUSTER REGULATOR APDR-RELATED"/>
    <property type="match status" value="1"/>
</dbReference>
<dbReference type="OrthoDB" id="4337792at2759"/>
<dbReference type="GO" id="GO:0001228">
    <property type="term" value="F:DNA-binding transcription activator activity, RNA polymerase II-specific"/>
    <property type="evidence" value="ECO:0007669"/>
    <property type="project" value="TreeGrafter"/>
</dbReference>
<dbReference type="GO" id="GO:0008270">
    <property type="term" value="F:zinc ion binding"/>
    <property type="evidence" value="ECO:0007669"/>
    <property type="project" value="InterPro"/>
</dbReference>
<keyword evidence="1" id="KW-0479">Metal-binding</keyword>
<dbReference type="InterPro" id="IPR051430">
    <property type="entry name" value="Fungal_TF_Env_Response"/>
</dbReference>
<organism evidence="9 10">
    <name type="scientific">Lachnellula arida</name>
    <dbReference type="NCBI Taxonomy" id="1316785"/>
    <lineage>
        <taxon>Eukaryota</taxon>
        <taxon>Fungi</taxon>
        <taxon>Dikarya</taxon>
        <taxon>Ascomycota</taxon>
        <taxon>Pezizomycotina</taxon>
        <taxon>Leotiomycetes</taxon>
        <taxon>Helotiales</taxon>
        <taxon>Lachnaceae</taxon>
        <taxon>Lachnellula</taxon>
    </lineage>
</organism>
<dbReference type="GO" id="GO:0000978">
    <property type="term" value="F:RNA polymerase II cis-regulatory region sequence-specific DNA binding"/>
    <property type="evidence" value="ECO:0007669"/>
    <property type="project" value="TreeGrafter"/>
</dbReference>
<evidence type="ECO:0000256" key="5">
    <source>
        <dbReference type="ARBA" id="ARBA00023163"/>
    </source>
</evidence>
<dbReference type="Proteomes" id="UP000469559">
    <property type="component" value="Unassembled WGS sequence"/>
</dbReference>
<evidence type="ECO:0000259" key="8">
    <source>
        <dbReference type="PROSITE" id="PS50048"/>
    </source>
</evidence>
<dbReference type="SMART" id="SM00066">
    <property type="entry name" value="GAL4"/>
    <property type="match status" value="1"/>
</dbReference>
<dbReference type="AlphaFoldDB" id="A0A8T9BG00"/>
<evidence type="ECO:0000256" key="2">
    <source>
        <dbReference type="ARBA" id="ARBA00022833"/>
    </source>
</evidence>
<keyword evidence="10" id="KW-1185">Reference proteome</keyword>
<protein>
    <submittedName>
        <fullName evidence="9">Transcription factor lepE</fullName>
    </submittedName>
</protein>
<dbReference type="GO" id="GO:0005634">
    <property type="term" value="C:nucleus"/>
    <property type="evidence" value="ECO:0007669"/>
    <property type="project" value="TreeGrafter"/>
</dbReference>
<dbReference type="Pfam" id="PF00172">
    <property type="entry name" value="Zn_clus"/>
    <property type="match status" value="1"/>
</dbReference>